<dbReference type="Gene3D" id="3.40.50.1110">
    <property type="entry name" value="SGNH hydrolase"/>
    <property type="match status" value="1"/>
</dbReference>
<dbReference type="CDD" id="cd01841">
    <property type="entry name" value="NnaC_like"/>
    <property type="match status" value="1"/>
</dbReference>
<protein>
    <submittedName>
        <fullName evidence="2">GDSL-like protein</fullName>
    </submittedName>
</protein>
<dbReference type="PANTHER" id="PTHR30383">
    <property type="entry name" value="THIOESTERASE 1/PROTEASE 1/LYSOPHOSPHOLIPASE L1"/>
    <property type="match status" value="1"/>
</dbReference>
<dbReference type="InterPro" id="IPR013830">
    <property type="entry name" value="SGNH_hydro"/>
</dbReference>
<reference evidence="2 3" key="1">
    <citation type="journal article" date="2014" name="Int. J. Syst. Evol. Microbiol.">
        <title>Phylogenomics and the dynamic genome evolution of the genus Streptococcus.</title>
        <authorList>
            <consortium name="The Broad Institute Genome Sequencing Platform"/>
            <person name="Richards V.P."/>
            <person name="Palmer S.R."/>
            <person name="Pavinski Bitar P.D."/>
            <person name="Qin X."/>
            <person name="Weinstock G.M."/>
            <person name="Highlander S.K."/>
            <person name="Town C.D."/>
            <person name="Burne R.A."/>
            <person name="Stanhope M.J."/>
        </authorList>
    </citation>
    <scope>NUCLEOTIDE SEQUENCE [LARGE SCALE GENOMIC DNA]</scope>
    <source>
        <strain evidence="2 3">2285-97</strain>
    </source>
</reference>
<dbReference type="AlphaFoldDB" id="G5KFQ6"/>
<comment type="caution">
    <text evidence="2">The sequence shown here is derived from an EMBL/GenBank/DDBJ whole genome shotgun (WGS) entry which is preliminary data.</text>
</comment>
<evidence type="ECO:0000259" key="1">
    <source>
        <dbReference type="Pfam" id="PF13472"/>
    </source>
</evidence>
<dbReference type="Proteomes" id="UP000005388">
    <property type="component" value="Unassembled WGS sequence"/>
</dbReference>
<feature type="domain" description="SGNH hydrolase-type esterase" evidence="1">
    <location>
        <begin position="45"/>
        <end position="194"/>
    </location>
</feature>
<dbReference type="STRING" id="764291.STRUR_1064"/>
<keyword evidence="3" id="KW-1185">Reference proteome</keyword>
<dbReference type="InterPro" id="IPR036514">
    <property type="entry name" value="SGNH_hydro_sf"/>
</dbReference>
<dbReference type="PANTHER" id="PTHR30383:SF5">
    <property type="entry name" value="SGNH HYDROLASE-TYPE ESTERASE DOMAIN-CONTAINING PROTEIN"/>
    <property type="match status" value="1"/>
</dbReference>
<name>G5KFQ6_9STRE</name>
<dbReference type="eggNOG" id="COG2755">
    <property type="taxonomic scope" value="Bacteria"/>
</dbReference>
<dbReference type="SUPFAM" id="SSF52266">
    <property type="entry name" value="SGNH hydrolase"/>
    <property type="match status" value="1"/>
</dbReference>
<gene>
    <name evidence="2" type="ORF">STRUR_1064</name>
</gene>
<organism evidence="2 3">
    <name type="scientific">Streptococcus urinalis 2285-97</name>
    <dbReference type="NCBI Taxonomy" id="764291"/>
    <lineage>
        <taxon>Bacteria</taxon>
        <taxon>Bacillati</taxon>
        <taxon>Bacillota</taxon>
        <taxon>Bacilli</taxon>
        <taxon>Lactobacillales</taxon>
        <taxon>Streptococcaceae</taxon>
        <taxon>Streptococcus</taxon>
    </lineage>
</organism>
<sequence>MLEVITSQLEDYQNRKLKQFQLANEKEDRHAIVFTGDSIIEYYLIRKYLGRHKHLINRGIAGTYTEWLINHIDVQVTDLLPEKVFIQIGTNDIGLGFSEKDIVNHIKTVIDIIKEKIPDTEIFLLSLAPVSELEEFSKTVKVRTNTVIDQINLQLSSIVGAEYIDVNTTLKDNSNQLKKEFTVDGLHLSPQGYQQISEIIKEKIE</sequence>
<evidence type="ECO:0000313" key="3">
    <source>
        <dbReference type="Proteomes" id="UP000005388"/>
    </source>
</evidence>
<dbReference type="InterPro" id="IPR051532">
    <property type="entry name" value="Ester_Hydrolysis_Enzymes"/>
</dbReference>
<accession>G5KFQ6</accession>
<evidence type="ECO:0000313" key="2">
    <source>
        <dbReference type="EMBL" id="EHJ57094.1"/>
    </source>
</evidence>
<dbReference type="EMBL" id="AEUZ02000001">
    <property type="protein sequence ID" value="EHJ57094.1"/>
    <property type="molecule type" value="Genomic_DNA"/>
</dbReference>
<dbReference type="RefSeq" id="WP_006739824.1">
    <property type="nucleotide sequence ID" value="NZ_AEUZ02000001.1"/>
</dbReference>
<dbReference type="Pfam" id="PF13472">
    <property type="entry name" value="Lipase_GDSL_2"/>
    <property type="match status" value="1"/>
</dbReference>
<proteinExistence type="predicted"/>
<dbReference type="GO" id="GO:0004622">
    <property type="term" value="F:phosphatidylcholine lysophospholipase activity"/>
    <property type="evidence" value="ECO:0007669"/>
    <property type="project" value="TreeGrafter"/>
</dbReference>